<dbReference type="InterPro" id="IPR008969">
    <property type="entry name" value="CarboxyPept-like_regulatory"/>
</dbReference>
<evidence type="ECO:0000313" key="2">
    <source>
        <dbReference type="Proteomes" id="UP001499909"/>
    </source>
</evidence>
<dbReference type="Pfam" id="PF13715">
    <property type="entry name" value="CarbopepD_reg_2"/>
    <property type="match status" value="1"/>
</dbReference>
<proteinExistence type="predicted"/>
<dbReference type="RefSeq" id="WP_345113779.1">
    <property type="nucleotide sequence ID" value="NZ_BAABDH010000039.1"/>
</dbReference>
<protein>
    <recommendedName>
        <fullName evidence="3">Carboxypeptidase-like regulatory domain-containing protein</fullName>
    </recommendedName>
</protein>
<keyword evidence="2" id="KW-1185">Reference proteome</keyword>
<dbReference type="Proteomes" id="UP001499909">
    <property type="component" value="Unassembled WGS sequence"/>
</dbReference>
<organism evidence="1 2">
    <name type="scientific">Hymenobacter algoricola</name>
    <dbReference type="NCBI Taxonomy" id="486267"/>
    <lineage>
        <taxon>Bacteria</taxon>
        <taxon>Pseudomonadati</taxon>
        <taxon>Bacteroidota</taxon>
        <taxon>Cytophagia</taxon>
        <taxon>Cytophagales</taxon>
        <taxon>Hymenobacteraceae</taxon>
        <taxon>Hymenobacter</taxon>
    </lineage>
</organism>
<dbReference type="Gene3D" id="2.60.40.1120">
    <property type="entry name" value="Carboxypeptidase-like, regulatory domain"/>
    <property type="match status" value="1"/>
</dbReference>
<dbReference type="EMBL" id="BAABDH010000039">
    <property type="protein sequence ID" value="GAA3938415.1"/>
    <property type="molecule type" value="Genomic_DNA"/>
</dbReference>
<name>A0ABP7N6I3_9BACT</name>
<reference evidence="2" key="1">
    <citation type="journal article" date="2019" name="Int. J. Syst. Evol. Microbiol.">
        <title>The Global Catalogue of Microorganisms (GCM) 10K type strain sequencing project: providing services to taxonomists for standard genome sequencing and annotation.</title>
        <authorList>
            <consortium name="The Broad Institute Genomics Platform"/>
            <consortium name="The Broad Institute Genome Sequencing Center for Infectious Disease"/>
            <person name="Wu L."/>
            <person name="Ma J."/>
        </authorList>
    </citation>
    <scope>NUCLEOTIDE SEQUENCE [LARGE SCALE GENOMIC DNA]</scope>
    <source>
        <strain evidence="2">JCM 17214</strain>
    </source>
</reference>
<accession>A0ABP7N6I3</accession>
<evidence type="ECO:0008006" key="3">
    <source>
        <dbReference type="Google" id="ProtNLM"/>
    </source>
</evidence>
<evidence type="ECO:0000313" key="1">
    <source>
        <dbReference type="EMBL" id="GAA3938415.1"/>
    </source>
</evidence>
<sequence length="272" mass="28991">MRQPAVTLQIPSPCAEPWQAMTPQGAGRHCASCQKVVIDFARKSDAEILAILSKSASGTTCGRFTATQLNRTLRQPEVGRAGWWSTAVAATVALLLGRSGAAPEARAQAPAKQHPSFGRHSPEPEFWQAARPALVAVVPGAPTEAVVADTAMPAQVHGQVVDQQTGEGVPGVTVLLQGTTHGVSTGADGRFQLPVLLADKHRSIQVTSIGYLTTVVSQPLTNQPLRVVLATDNRMLGEVVVSGGIFYSPIYTPRGLWSRVRSIPYRVAYLFR</sequence>
<comment type="caution">
    <text evidence="1">The sequence shown here is derived from an EMBL/GenBank/DDBJ whole genome shotgun (WGS) entry which is preliminary data.</text>
</comment>
<gene>
    <name evidence="1" type="ORF">GCM10022406_23210</name>
</gene>
<dbReference type="SUPFAM" id="SSF49464">
    <property type="entry name" value="Carboxypeptidase regulatory domain-like"/>
    <property type="match status" value="1"/>
</dbReference>